<evidence type="ECO:0000256" key="1">
    <source>
        <dbReference type="ARBA" id="ARBA00093770"/>
    </source>
</evidence>
<protein>
    <recommendedName>
        <fullName evidence="5">DUF3109 family protein</fullName>
    </recommendedName>
</protein>
<dbReference type="EMBL" id="JBHMDM010000005">
    <property type="protein sequence ID" value="MFB9377464.1"/>
    <property type="molecule type" value="Genomic_DNA"/>
</dbReference>
<evidence type="ECO:0008006" key="5">
    <source>
        <dbReference type="Google" id="ProtNLM"/>
    </source>
</evidence>
<sequence length="282" mass="30887">MSAETPLDSARLWVEFPEPEDVADDPRATPETVYRVDLTWLTSDWTCIFGAGCPGIYEDSPDVGCCALGAHFTQDADEDRVAAAVDRLDASTWQFAAEAVEAGWTEIEDGATKTRVVAGGCIFANRPGFSGGTGCALHGLALREGREPLELKPDVCWQLPVKRSYRTVTRGDDTTYLEVSLAEYDRRGWGAGGHDLDWYCTGNPAAHVGTRPVFRSMEPELREMIGDPAFEELARHCESLLARSGRSRATAHRRLLPLTVHPADPSRARPGGGVEPKYRELP</sequence>
<keyword evidence="4" id="KW-1185">Reference proteome</keyword>
<comment type="caution">
    <text evidence="3">The sequence shown here is derived from an EMBL/GenBank/DDBJ whole genome shotgun (WGS) entry which is preliminary data.</text>
</comment>
<dbReference type="RefSeq" id="WP_380139057.1">
    <property type="nucleotide sequence ID" value="NZ_JBHLUI010000010.1"/>
</dbReference>
<feature type="region of interest" description="Disordered" evidence="2">
    <location>
        <begin position="258"/>
        <end position="282"/>
    </location>
</feature>
<reference evidence="3 4" key="1">
    <citation type="submission" date="2024-09" db="EMBL/GenBank/DDBJ databases">
        <authorList>
            <person name="Sun Q."/>
            <person name="Mori K."/>
        </authorList>
    </citation>
    <scope>NUCLEOTIDE SEQUENCE [LARGE SCALE GENOMIC DNA]</scope>
    <source>
        <strain evidence="3 4">TISTR 1856</strain>
    </source>
</reference>
<dbReference type="Proteomes" id="UP001589748">
    <property type="component" value="Unassembled WGS sequence"/>
</dbReference>
<gene>
    <name evidence="3" type="ORF">ACFFVI_10825</name>
</gene>
<evidence type="ECO:0000256" key="2">
    <source>
        <dbReference type="SAM" id="MobiDB-lite"/>
    </source>
</evidence>
<evidence type="ECO:0000313" key="4">
    <source>
        <dbReference type="Proteomes" id="UP001589748"/>
    </source>
</evidence>
<name>A0ABV5LTN6_9ACTN</name>
<dbReference type="InterPro" id="IPR021458">
    <property type="entry name" value="Rv0495c"/>
</dbReference>
<dbReference type="Pfam" id="PF11307">
    <property type="entry name" value="DUF3109"/>
    <property type="match status" value="1"/>
</dbReference>
<proteinExistence type="inferred from homology"/>
<accession>A0ABV5LTN6</accession>
<evidence type="ECO:0000313" key="3">
    <source>
        <dbReference type="EMBL" id="MFB9377464.1"/>
    </source>
</evidence>
<comment type="similarity">
    <text evidence="1">Belongs to the Rv0495c family.</text>
</comment>
<organism evidence="3 4">
    <name type="scientific">Kineococcus gynurae</name>
    <dbReference type="NCBI Taxonomy" id="452979"/>
    <lineage>
        <taxon>Bacteria</taxon>
        <taxon>Bacillati</taxon>
        <taxon>Actinomycetota</taxon>
        <taxon>Actinomycetes</taxon>
        <taxon>Kineosporiales</taxon>
        <taxon>Kineosporiaceae</taxon>
        <taxon>Kineococcus</taxon>
    </lineage>
</organism>